<keyword evidence="2" id="KW-0963">Cytoplasm</keyword>
<dbReference type="InterPro" id="IPR027417">
    <property type="entry name" value="P-loop_NTPase"/>
</dbReference>
<evidence type="ECO:0000256" key="5">
    <source>
        <dbReference type="ARBA" id="ARBA00022777"/>
    </source>
</evidence>
<evidence type="ECO:0008006" key="9">
    <source>
        <dbReference type="Google" id="ProtNLM"/>
    </source>
</evidence>
<dbReference type="Pfam" id="PF01121">
    <property type="entry name" value="CoaE"/>
    <property type="match status" value="1"/>
</dbReference>
<dbReference type="CDD" id="cd02022">
    <property type="entry name" value="DPCK"/>
    <property type="match status" value="1"/>
</dbReference>
<name>X0VBJ2_9ZZZZ</name>
<dbReference type="AlphaFoldDB" id="X0VBJ2"/>
<evidence type="ECO:0000256" key="2">
    <source>
        <dbReference type="ARBA" id="ARBA00022490"/>
    </source>
</evidence>
<evidence type="ECO:0000313" key="8">
    <source>
        <dbReference type="EMBL" id="GAF97950.1"/>
    </source>
</evidence>
<accession>X0VBJ2</accession>
<keyword evidence="4" id="KW-0547">Nucleotide-binding</keyword>
<dbReference type="GO" id="GO:0004140">
    <property type="term" value="F:dephospho-CoA kinase activity"/>
    <property type="evidence" value="ECO:0007669"/>
    <property type="project" value="InterPro"/>
</dbReference>
<dbReference type="GO" id="GO:0005524">
    <property type="term" value="F:ATP binding"/>
    <property type="evidence" value="ECO:0007669"/>
    <property type="project" value="UniProtKB-KW"/>
</dbReference>
<organism evidence="8">
    <name type="scientific">marine sediment metagenome</name>
    <dbReference type="NCBI Taxonomy" id="412755"/>
    <lineage>
        <taxon>unclassified sequences</taxon>
        <taxon>metagenomes</taxon>
        <taxon>ecological metagenomes</taxon>
    </lineage>
</organism>
<dbReference type="HAMAP" id="MF_00376">
    <property type="entry name" value="Dephospho_CoA_kinase"/>
    <property type="match status" value="1"/>
</dbReference>
<feature type="non-terminal residue" evidence="8">
    <location>
        <position position="168"/>
    </location>
</feature>
<proteinExistence type="inferred from homology"/>
<dbReference type="PROSITE" id="PS51219">
    <property type="entry name" value="DPCK"/>
    <property type="match status" value="1"/>
</dbReference>
<keyword evidence="3" id="KW-0808">Transferase</keyword>
<gene>
    <name evidence="8" type="ORF">S01H1_26588</name>
</gene>
<dbReference type="SUPFAM" id="SSF52540">
    <property type="entry name" value="P-loop containing nucleoside triphosphate hydrolases"/>
    <property type="match status" value="1"/>
</dbReference>
<dbReference type="InterPro" id="IPR001977">
    <property type="entry name" value="Depp_CoAkinase"/>
</dbReference>
<keyword evidence="7" id="KW-0173">Coenzyme A biosynthesis</keyword>
<keyword evidence="5" id="KW-0418">Kinase</keyword>
<dbReference type="Gene3D" id="3.40.50.300">
    <property type="entry name" value="P-loop containing nucleotide triphosphate hydrolases"/>
    <property type="match status" value="1"/>
</dbReference>
<reference evidence="8" key="1">
    <citation type="journal article" date="2014" name="Front. Microbiol.">
        <title>High frequency of phylogenetically diverse reductive dehalogenase-homologous genes in deep subseafloor sedimentary metagenomes.</title>
        <authorList>
            <person name="Kawai M."/>
            <person name="Futagami T."/>
            <person name="Toyoda A."/>
            <person name="Takaki Y."/>
            <person name="Nishi S."/>
            <person name="Hori S."/>
            <person name="Arai W."/>
            <person name="Tsubouchi T."/>
            <person name="Morono Y."/>
            <person name="Uchiyama I."/>
            <person name="Ito T."/>
            <person name="Fujiyama A."/>
            <person name="Inagaki F."/>
            <person name="Takami H."/>
        </authorList>
    </citation>
    <scope>NUCLEOTIDE SEQUENCE</scope>
    <source>
        <strain evidence="8">Expedition CK06-06</strain>
    </source>
</reference>
<comment type="caution">
    <text evidence="8">The sequence shown here is derived from an EMBL/GenBank/DDBJ whole genome shotgun (WGS) entry which is preliminary data.</text>
</comment>
<evidence type="ECO:0000256" key="7">
    <source>
        <dbReference type="ARBA" id="ARBA00022993"/>
    </source>
</evidence>
<dbReference type="PANTHER" id="PTHR10695">
    <property type="entry name" value="DEPHOSPHO-COA KINASE-RELATED"/>
    <property type="match status" value="1"/>
</dbReference>
<dbReference type="FunFam" id="3.40.50.300:FF:000991">
    <property type="entry name" value="Dephospho-CoA kinase"/>
    <property type="match status" value="1"/>
</dbReference>
<dbReference type="EMBL" id="BARS01016123">
    <property type="protein sequence ID" value="GAF97950.1"/>
    <property type="molecule type" value="Genomic_DNA"/>
</dbReference>
<keyword evidence="6" id="KW-0067">ATP-binding</keyword>
<sequence>MQVIGLTGGIATGKSTVSAILKKAGAEIIDADRIAREVVKKGLPAYREIVENFGETVLLSNGEINRSVLGDLIFNDPRKKQLLNRIVHPHVRRETNRQLKDMENSSPDTIAVLDIPLLFEAEMHKDLSEVIVVYAPEHIQVKRLIKRDNISEADAVARVRSQMPIEEK</sequence>
<dbReference type="GO" id="GO:0015937">
    <property type="term" value="P:coenzyme A biosynthetic process"/>
    <property type="evidence" value="ECO:0007669"/>
    <property type="project" value="UniProtKB-KW"/>
</dbReference>
<evidence type="ECO:0000256" key="6">
    <source>
        <dbReference type="ARBA" id="ARBA00022840"/>
    </source>
</evidence>
<dbReference type="PANTHER" id="PTHR10695:SF46">
    <property type="entry name" value="BIFUNCTIONAL COENZYME A SYNTHASE-RELATED"/>
    <property type="match status" value="1"/>
</dbReference>
<dbReference type="NCBIfam" id="TIGR00152">
    <property type="entry name" value="dephospho-CoA kinase"/>
    <property type="match status" value="1"/>
</dbReference>
<evidence type="ECO:0000256" key="4">
    <source>
        <dbReference type="ARBA" id="ARBA00022741"/>
    </source>
</evidence>
<protein>
    <recommendedName>
        <fullName evidence="9">Dephospho-CoA kinase</fullName>
    </recommendedName>
</protein>
<evidence type="ECO:0000256" key="1">
    <source>
        <dbReference type="ARBA" id="ARBA00009018"/>
    </source>
</evidence>
<comment type="similarity">
    <text evidence="1">Belongs to the CoaE family.</text>
</comment>
<evidence type="ECO:0000256" key="3">
    <source>
        <dbReference type="ARBA" id="ARBA00022679"/>
    </source>
</evidence>